<evidence type="ECO:0000313" key="3">
    <source>
        <dbReference type="EMBL" id="ODV95289.1"/>
    </source>
</evidence>
<accession>A0A1E4TU96</accession>
<feature type="compositionally biased region" description="Polar residues" evidence="2">
    <location>
        <begin position="1"/>
        <end position="12"/>
    </location>
</feature>
<gene>
    <name evidence="3" type="ORF">PACTADRAFT_33865</name>
</gene>
<name>A0A1E4TU96_PACTA</name>
<keyword evidence="1" id="KW-0175">Coiled coil</keyword>
<keyword evidence="4" id="KW-1185">Reference proteome</keyword>
<protein>
    <submittedName>
        <fullName evidence="3">Uncharacterized protein</fullName>
    </submittedName>
</protein>
<feature type="compositionally biased region" description="Polar residues" evidence="2">
    <location>
        <begin position="535"/>
        <end position="544"/>
    </location>
</feature>
<evidence type="ECO:0000256" key="2">
    <source>
        <dbReference type="SAM" id="MobiDB-lite"/>
    </source>
</evidence>
<feature type="compositionally biased region" description="Polar residues" evidence="2">
    <location>
        <begin position="285"/>
        <end position="295"/>
    </location>
</feature>
<organism evidence="3 4">
    <name type="scientific">Pachysolen tannophilus NRRL Y-2460</name>
    <dbReference type="NCBI Taxonomy" id="669874"/>
    <lineage>
        <taxon>Eukaryota</taxon>
        <taxon>Fungi</taxon>
        <taxon>Dikarya</taxon>
        <taxon>Ascomycota</taxon>
        <taxon>Saccharomycotina</taxon>
        <taxon>Pichiomycetes</taxon>
        <taxon>Pachysolenaceae</taxon>
        <taxon>Pachysolen</taxon>
    </lineage>
</organism>
<feature type="region of interest" description="Disordered" evidence="2">
    <location>
        <begin position="1"/>
        <end position="25"/>
    </location>
</feature>
<feature type="region of interest" description="Disordered" evidence="2">
    <location>
        <begin position="349"/>
        <end position="377"/>
    </location>
</feature>
<dbReference type="EMBL" id="KV454014">
    <property type="protein sequence ID" value="ODV95289.1"/>
    <property type="molecule type" value="Genomic_DNA"/>
</dbReference>
<feature type="compositionally biased region" description="Low complexity" evidence="2">
    <location>
        <begin position="426"/>
        <end position="465"/>
    </location>
</feature>
<feature type="region of interest" description="Disordered" evidence="2">
    <location>
        <begin position="411"/>
        <end position="468"/>
    </location>
</feature>
<proteinExistence type="predicted"/>
<reference evidence="4" key="1">
    <citation type="submission" date="2016-05" db="EMBL/GenBank/DDBJ databases">
        <title>Comparative genomics of biotechnologically important yeasts.</title>
        <authorList>
            <consortium name="DOE Joint Genome Institute"/>
            <person name="Riley R."/>
            <person name="Haridas S."/>
            <person name="Wolfe K.H."/>
            <person name="Lopes M.R."/>
            <person name="Hittinger C.T."/>
            <person name="Goker M."/>
            <person name="Salamov A."/>
            <person name="Wisecaver J."/>
            <person name="Long T.M."/>
            <person name="Aerts A.L."/>
            <person name="Barry K."/>
            <person name="Choi C."/>
            <person name="Clum A."/>
            <person name="Coughlan A.Y."/>
            <person name="Deshpande S."/>
            <person name="Douglass A.P."/>
            <person name="Hanson S.J."/>
            <person name="Klenk H.-P."/>
            <person name="Labutti K."/>
            <person name="Lapidus A."/>
            <person name="Lindquist E."/>
            <person name="Lipzen A."/>
            <person name="Meier-Kolthoff J.P."/>
            <person name="Ohm R.A."/>
            <person name="Otillar R.P."/>
            <person name="Pangilinan J."/>
            <person name="Peng Y."/>
            <person name="Rokas A."/>
            <person name="Rosa C.A."/>
            <person name="Scheuner C."/>
            <person name="Sibirny A.A."/>
            <person name="Slot J.C."/>
            <person name="Stielow J.B."/>
            <person name="Sun H."/>
            <person name="Kurtzman C.P."/>
            <person name="Blackwell M."/>
            <person name="Grigoriev I.V."/>
            <person name="Jeffries T.W."/>
        </authorList>
    </citation>
    <scope>NUCLEOTIDE SEQUENCE [LARGE SCALE GENOMIC DNA]</scope>
    <source>
        <strain evidence="4">NRRL Y-2460</strain>
    </source>
</reference>
<evidence type="ECO:0000256" key="1">
    <source>
        <dbReference type="SAM" id="Coils"/>
    </source>
</evidence>
<feature type="region of interest" description="Disordered" evidence="2">
    <location>
        <begin position="285"/>
        <end position="327"/>
    </location>
</feature>
<dbReference type="Proteomes" id="UP000094236">
    <property type="component" value="Unassembled WGS sequence"/>
</dbReference>
<feature type="compositionally biased region" description="Polar residues" evidence="2">
    <location>
        <begin position="490"/>
        <end position="499"/>
    </location>
</feature>
<feature type="compositionally biased region" description="Polar residues" evidence="2">
    <location>
        <begin position="512"/>
        <end position="524"/>
    </location>
</feature>
<feature type="coiled-coil region" evidence="1">
    <location>
        <begin position="144"/>
        <end position="198"/>
    </location>
</feature>
<evidence type="ECO:0000313" key="4">
    <source>
        <dbReference type="Proteomes" id="UP000094236"/>
    </source>
</evidence>
<feature type="region of interest" description="Disordered" evidence="2">
    <location>
        <begin position="490"/>
        <end position="544"/>
    </location>
</feature>
<dbReference type="OrthoDB" id="4096569at2759"/>
<dbReference type="AlphaFoldDB" id="A0A1E4TU96"/>
<feature type="compositionally biased region" description="Low complexity" evidence="2">
    <location>
        <begin position="303"/>
        <end position="325"/>
    </location>
</feature>
<sequence>MSSIFSPNSLVSRSGPPDTGTAETSSVAGRLINTYAQSSPLTTSTLGKVLELMGGTPAQANSRTVHDRITKLIKAEKKVIRQQQELIRDLNSWLTIIPNDDSKKLLNEFSNFLEIQADSGEELIHKQENIKLQLVSVQKRESKAHDLKNKRNKLYRTLRDQESKVGDIPVVTLTKENLEELEISVEVVEEQYIRAINSSLKSSLVDYTIAMSLSCSKFKSSIDRFFNSLASTTSGLIETPKKYIYSANTGIFPSSNSGSPNRFSQLQSIDSSTNSPIIMSRYNQPISTGITSGSGTPVPMNPNSQLQQNSGQQHQQHQQQQQQQQSVHDSYLNMLKNQITQKRPISANEENFATGNNGGANNNNNNKNSDSNGENHNIMVKSEDQQPCPDCFHLPNKSSSQTKGLAPCVHNITNSKTDHQHHHYRNGINMNSNNNNGPNQSENNNNQDNTNSNNNNNNNNSNNAGGSLGDITNLKRKIDYGLLSINNKLGNSSWTGNADSNNNSNSGEKRGTSSSQVTPSNGYNTPGGLRLRIPSNMSTHDQWR</sequence>